<feature type="binding site" evidence="4">
    <location>
        <begin position="962"/>
        <end position="969"/>
    </location>
    <ligand>
        <name>ATP</name>
        <dbReference type="ChEBI" id="CHEBI:30616"/>
    </ligand>
</feature>
<dbReference type="NCBIfam" id="TIGR03925">
    <property type="entry name" value="T7SS_EccC_b"/>
    <property type="match status" value="1"/>
</dbReference>
<reference evidence="8" key="1">
    <citation type="journal article" date="2019" name="Int. J. Syst. Evol. Microbiol.">
        <title>The Global Catalogue of Microorganisms (GCM) 10K type strain sequencing project: providing services to taxonomists for standard genome sequencing and annotation.</title>
        <authorList>
            <consortium name="The Broad Institute Genomics Platform"/>
            <consortium name="The Broad Institute Genome Sequencing Center for Infectious Disease"/>
            <person name="Wu L."/>
            <person name="Ma J."/>
        </authorList>
    </citation>
    <scope>NUCLEOTIDE SEQUENCE [LARGE SCALE GENOMIC DNA]</scope>
    <source>
        <strain evidence="8">IBRC-M 10908</strain>
    </source>
</reference>
<dbReference type="InterPro" id="IPR011600">
    <property type="entry name" value="Pept_C14_caspase"/>
</dbReference>
<proteinExistence type="predicted"/>
<organism evidence="7 8">
    <name type="scientific">Salininema proteolyticum</name>
    <dbReference type="NCBI Taxonomy" id="1607685"/>
    <lineage>
        <taxon>Bacteria</taxon>
        <taxon>Bacillati</taxon>
        <taxon>Actinomycetota</taxon>
        <taxon>Actinomycetes</taxon>
        <taxon>Glycomycetales</taxon>
        <taxon>Glycomycetaceae</taxon>
        <taxon>Salininema</taxon>
    </lineage>
</organism>
<accession>A0ABV8U1L3</accession>
<feature type="binding site" evidence="4">
    <location>
        <begin position="1248"/>
        <end position="1255"/>
    </location>
    <ligand>
        <name>ATP</name>
        <dbReference type="ChEBI" id="CHEBI:30616"/>
    </ligand>
</feature>
<gene>
    <name evidence="7" type="primary">eccCb</name>
    <name evidence="7" type="ORF">ACFPET_17515</name>
</gene>
<evidence type="ECO:0000256" key="5">
    <source>
        <dbReference type="SAM" id="MobiDB-lite"/>
    </source>
</evidence>
<keyword evidence="3 4" id="KW-0067">ATP-binding</keyword>
<keyword evidence="1" id="KW-0677">Repeat</keyword>
<dbReference type="InterPro" id="IPR002543">
    <property type="entry name" value="FtsK_dom"/>
</dbReference>
<evidence type="ECO:0000256" key="1">
    <source>
        <dbReference type="ARBA" id="ARBA00022737"/>
    </source>
</evidence>
<evidence type="ECO:0000256" key="4">
    <source>
        <dbReference type="PROSITE-ProRule" id="PRU00289"/>
    </source>
</evidence>
<dbReference type="SUPFAM" id="SSF52540">
    <property type="entry name" value="P-loop containing nucleoside triphosphate hydrolases"/>
    <property type="match status" value="4"/>
</dbReference>
<feature type="binding site" evidence="4">
    <location>
        <begin position="320"/>
        <end position="327"/>
    </location>
    <ligand>
        <name>ATP</name>
        <dbReference type="ChEBI" id="CHEBI:30616"/>
    </ligand>
</feature>
<feature type="domain" description="FtsK" evidence="6">
    <location>
        <begin position="304"/>
        <end position="491"/>
    </location>
</feature>
<dbReference type="InterPro" id="IPR029030">
    <property type="entry name" value="Caspase-like_dom_sf"/>
</dbReference>
<evidence type="ECO:0000256" key="2">
    <source>
        <dbReference type="ARBA" id="ARBA00022741"/>
    </source>
</evidence>
<dbReference type="Pfam" id="PF01580">
    <property type="entry name" value="FtsK_SpoIIIE"/>
    <property type="match status" value="3"/>
</dbReference>
<dbReference type="Pfam" id="PF00656">
    <property type="entry name" value="Peptidase_C14"/>
    <property type="match status" value="1"/>
</dbReference>
<dbReference type="RefSeq" id="WP_380623512.1">
    <property type="nucleotide sequence ID" value="NZ_JBHSDK010000027.1"/>
</dbReference>
<keyword evidence="2 4" id="KW-0547">Nucleotide-binding</keyword>
<feature type="binding site" evidence="4">
    <location>
        <begin position="648"/>
        <end position="655"/>
    </location>
    <ligand>
        <name>ATP</name>
        <dbReference type="ChEBI" id="CHEBI:30616"/>
    </ligand>
</feature>
<dbReference type="InterPro" id="IPR003593">
    <property type="entry name" value="AAA+_ATPase"/>
</dbReference>
<evidence type="ECO:0000313" key="7">
    <source>
        <dbReference type="EMBL" id="MFC4337004.1"/>
    </source>
</evidence>
<dbReference type="InterPro" id="IPR027417">
    <property type="entry name" value="P-loop_NTPase"/>
</dbReference>
<feature type="domain" description="FtsK" evidence="6">
    <location>
        <begin position="944"/>
        <end position="1135"/>
    </location>
</feature>
<feature type="region of interest" description="Disordered" evidence="5">
    <location>
        <begin position="547"/>
        <end position="573"/>
    </location>
</feature>
<dbReference type="SMART" id="SM00382">
    <property type="entry name" value="AAA"/>
    <property type="match status" value="3"/>
</dbReference>
<dbReference type="PANTHER" id="PTHR22683:SF1">
    <property type="entry name" value="TYPE VII SECRETION SYSTEM PROTEIN ESSC"/>
    <property type="match status" value="1"/>
</dbReference>
<name>A0ABV8U1L3_9ACTN</name>
<dbReference type="Gene3D" id="3.40.50.1460">
    <property type="match status" value="1"/>
</dbReference>
<dbReference type="InterPro" id="IPR023837">
    <property type="entry name" value="EccCb-like_Actinobacteria"/>
</dbReference>
<evidence type="ECO:0000256" key="3">
    <source>
        <dbReference type="ARBA" id="ARBA00022840"/>
    </source>
</evidence>
<evidence type="ECO:0000259" key="6">
    <source>
        <dbReference type="PROSITE" id="PS50901"/>
    </source>
</evidence>
<dbReference type="PANTHER" id="PTHR22683">
    <property type="entry name" value="SPORULATION PROTEIN RELATED"/>
    <property type="match status" value="1"/>
</dbReference>
<dbReference type="PROSITE" id="PS50901">
    <property type="entry name" value="FTSK"/>
    <property type="match status" value="4"/>
</dbReference>
<dbReference type="NCBIfam" id="NF047832">
    <property type="entry name" value="caspase_w_EACC1"/>
    <property type="match status" value="1"/>
</dbReference>
<feature type="domain" description="FtsK" evidence="6">
    <location>
        <begin position="625"/>
        <end position="825"/>
    </location>
</feature>
<dbReference type="SUPFAM" id="SSF52129">
    <property type="entry name" value="Caspase-like"/>
    <property type="match status" value="1"/>
</dbReference>
<dbReference type="EMBL" id="JBHSDK010000027">
    <property type="protein sequence ID" value="MFC4337004.1"/>
    <property type="molecule type" value="Genomic_DNA"/>
</dbReference>
<dbReference type="Proteomes" id="UP001595823">
    <property type="component" value="Unassembled WGS sequence"/>
</dbReference>
<protein>
    <submittedName>
        <fullName evidence="7">Type VII secretion protein EccCb</fullName>
    </submittedName>
</protein>
<comment type="caution">
    <text evidence="7">The sequence shown here is derived from an EMBL/GenBank/DDBJ whole genome shotgun (WGS) entry which is preliminary data.</text>
</comment>
<feature type="domain" description="FtsK" evidence="6">
    <location>
        <begin position="1231"/>
        <end position="1412"/>
    </location>
</feature>
<dbReference type="Gene3D" id="3.40.50.300">
    <property type="entry name" value="P-loop containing nucleotide triphosphate hydrolases"/>
    <property type="match status" value="4"/>
</dbReference>
<feature type="region of interest" description="Disordered" evidence="5">
    <location>
        <begin position="1404"/>
        <end position="1428"/>
    </location>
</feature>
<keyword evidence="8" id="KW-1185">Reference proteome</keyword>
<dbReference type="InterPro" id="IPR050206">
    <property type="entry name" value="FtsK/SpoIIIE/SftA"/>
</dbReference>
<evidence type="ECO:0000313" key="8">
    <source>
        <dbReference type="Proteomes" id="UP001595823"/>
    </source>
</evidence>
<sequence length="1447" mass="158662">MTRRALLVANDRYSDADLAGLISPESDAMELGELLRDRDIGAFDHVDILVNDSKATIEERIERLFDEAASDDLVLLYFSGHGVRHRRRLHLAVSNTTVKTGLASTSVEARFIKDRIRDSYAESVVVLLDCCYSGAFVDAGFKSAPEIDLGEELESGQGVYILTATNALEEASDGSLGDEGDPGQSAFTSTIVEGLRTGAADVRQAGRISPGDLWEYVSRELPRRFAGQTPTQYGQIESSIDLARAGARTGPGLLVRRSDVKLADVLGETRATDAHGLRAEDWQGCGRLIVPIGQRAARGERGNAQPIALGDKGGHVLVVGEFNSGKSTMLRSLVCSLALTHDPNELRFEFFDSGANKLGSLSRLPHAGETVWDDDPDMVSRKLEKITELVRERKRLYRELGISYAEEFRARRRHLPGGPHPDLVVVIDQWSDFKGSIPGFGDTVERLANIGPVLCVHLVVATRRPDDLIRRQRDLLTQYVEMRLPDPHDSLVDPELARRLPKSEPGWALHGRTRFRVAVPWTGEDDSIASDDDGARFTVERIASAWSNRAGSEPDDPVETPAHGMPPVADDVPTVELEPVDPMEWPRTLSDVLGFDVGEFDPAVQWEPKAPGDRLKVPIGIGADGEPVVVDFKEAAQGGMGPHGLVIGATGSGKSEALRTIVGGLAGTHTPDELNFLLLDFKGGAAFHPLSALPHTSAVITNLADEPSLIERVSDSIGGEMVRRQEILRDAGNYANLATYESARAGGADLQPLPTLMVVVDEFAELLIANPDFIDVFLSIGRLGRSLGIHMLLSSQRIEEGKLRGLDAFLSYRIALRTFSASESRTVIGTGDAYELPQAPGYALLLTGSEELVRVRVAYSGRQFLLLKGSHDTELDTLVSGMRGYGTPAHMLWMPPLDEPFTLDQILRPLEPDPERGLSISGSPLNSRLIAVLGEEDRPREQKRMPFTVDLSGAGGSAAIVGGPQSGKSTMLRTMITSLSLFHTPEEAQFYCLDFGGGTLQRLYGLPHVAGVFGRRSEEGVRRTVQEVASLLDEREAYFAEQAIDGMSMFRMGKRRGRYRSDRRGDIFLVIDNWMAFREDFDDLVDGVKSIGSRGLAYGIHVIVAANRWGDIRMNMSDMFGTKLELKLAHNMESEIDRKIQGGVPANLPGRGVTLNRLHSMVALPRIDGVGDSGDLDRGVTDLVERVEQAWRGKPCPQVRLLPKQLDPEDFLKEVDRAGPEIAIGLDSADFQPVYWDIDRDPHLVVYGDAESGKTNLLRWIGRRIEAQFESDGATIRTVDLRRGMFGDLDKPIELMNPYRLKEAVQGLVLVIERRLPQPDVTPQQLRDRSWWSGPELFFLVDNYELAGSGRSNPFADLASLAAQGADLGLHLVIARRMSGVSRGGADPLLRQLRDLEQPTLVMSGPREEGNIVPGLRASPQPPGRGTFVTRKEGKRIIQTPFFPDPS</sequence>